<dbReference type="Pfam" id="PF16872">
    <property type="entry name" value="putAbiC"/>
    <property type="match status" value="1"/>
</dbReference>
<accession>A0A066WLQ2</accession>
<dbReference type="InterPro" id="IPR031709">
    <property type="entry name" value="PutAbiC"/>
</dbReference>
<evidence type="ECO:0008006" key="4">
    <source>
        <dbReference type="Google" id="ProtNLM"/>
    </source>
</evidence>
<dbReference type="STRING" id="1492738.FEM21_21580"/>
<evidence type="ECO:0000313" key="2">
    <source>
        <dbReference type="EMBL" id="KDN54776.1"/>
    </source>
</evidence>
<gene>
    <name evidence="2" type="ORF">FEM21_21580</name>
</gene>
<evidence type="ECO:0000256" key="1">
    <source>
        <dbReference type="SAM" id="Phobius"/>
    </source>
</evidence>
<keyword evidence="1" id="KW-0472">Membrane</keyword>
<dbReference type="eggNOG" id="COG4251">
    <property type="taxonomic scope" value="Bacteria"/>
</dbReference>
<protein>
    <recommendedName>
        <fullName evidence="4">Phage abortive infection protein</fullName>
    </recommendedName>
</protein>
<comment type="caution">
    <text evidence="2">The sequence shown here is derived from an EMBL/GenBank/DDBJ whole genome shotgun (WGS) entry which is preliminary data.</text>
</comment>
<dbReference type="AlphaFoldDB" id="A0A066WLQ2"/>
<keyword evidence="1" id="KW-1133">Transmembrane helix</keyword>
<organism evidence="2 3">
    <name type="scientific">Flavobacterium seoulense</name>
    <dbReference type="NCBI Taxonomy" id="1492738"/>
    <lineage>
        <taxon>Bacteria</taxon>
        <taxon>Pseudomonadati</taxon>
        <taxon>Bacteroidota</taxon>
        <taxon>Flavobacteriia</taxon>
        <taxon>Flavobacteriales</taxon>
        <taxon>Flavobacteriaceae</taxon>
        <taxon>Flavobacterium</taxon>
    </lineage>
</organism>
<dbReference type="EMBL" id="JNCA01000019">
    <property type="protein sequence ID" value="KDN54776.1"/>
    <property type="molecule type" value="Genomic_DNA"/>
</dbReference>
<feature type="transmembrane region" description="Helical" evidence="1">
    <location>
        <begin position="74"/>
        <end position="95"/>
    </location>
</feature>
<name>A0A066WLQ2_9FLAO</name>
<dbReference type="Proteomes" id="UP000027064">
    <property type="component" value="Unassembled WGS sequence"/>
</dbReference>
<feature type="transmembrane region" description="Helical" evidence="1">
    <location>
        <begin position="37"/>
        <end position="54"/>
    </location>
</feature>
<reference evidence="2 3" key="1">
    <citation type="submission" date="2014-05" db="EMBL/GenBank/DDBJ databases">
        <title>Genome Sequence of Flavobacterium sp. EM1321.</title>
        <authorList>
            <person name="Shin S.-K."/>
            <person name="Yi H."/>
        </authorList>
    </citation>
    <scope>NUCLEOTIDE SEQUENCE [LARGE SCALE GENOMIC DNA]</scope>
    <source>
        <strain evidence="2 3">EM1321</strain>
    </source>
</reference>
<dbReference type="PATRIC" id="fig|1492738.3.peg.2147"/>
<keyword evidence="1" id="KW-0812">Transmembrane</keyword>
<sequence length="323" mass="38362">MSHMSTQCRVALFNFITHINKLAEIVRTMLKFKDHKLEYFILIIGLIFIHAFLMCNAFDGKSINSENANQFGSFIGGYVGSIFTLFSIFLLIITLRDQARNNFENNFLELVKFHRENVDKMEIKQHRSLKVFVMYTREFRKLLTIVKEVAKAHNLYFNSLENKRTILNITYLSFFFGTGPNSSRVLQKYLKDVDEKLIDNLISKMNSSKEEYKKSFGYTPFEGHQSRLGHYFRHLYHTVNFVHNSNYSQEKKRELLKILRSQLTNHEQAILYFNSLSSVGKDWDNKNLIRDYKLIKNLPEGFIDEEREINPKLIYDFLYEYEE</sequence>
<evidence type="ECO:0000313" key="3">
    <source>
        <dbReference type="Proteomes" id="UP000027064"/>
    </source>
</evidence>
<keyword evidence="3" id="KW-1185">Reference proteome</keyword>
<proteinExistence type="predicted"/>